<gene>
    <name evidence="2" type="ORF">BECKTUN1418E_GA0071001_12542</name>
</gene>
<reference evidence="2" key="1">
    <citation type="submission" date="2019-02" db="EMBL/GenBank/DDBJ databases">
        <authorList>
            <person name="Gruber-Vodicka R. H."/>
            <person name="Seah K. B. B."/>
        </authorList>
    </citation>
    <scope>NUCLEOTIDE SEQUENCE</scope>
    <source>
        <strain evidence="2">BECK_BY2</strain>
    </source>
</reference>
<dbReference type="GO" id="GO:0004803">
    <property type="term" value="F:transposase activity"/>
    <property type="evidence" value="ECO:0007669"/>
    <property type="project" value="InterPro"/>
</dbReference>
<dbReference type="GO" id="GO:0003677">
    <property type="term" value="F:DNA binding"/>
    <property type="evidence" value="ECO:0007669"/>
    <property type="project" value="InterPro"/>
</dbReference>
<dbReference type="Gene3D" id="1.10.10.60">
    <property type="entry name" value="Homeodomain-like"/>
    <property type="match status" value="1"/>
</dbReference>
<dbReference type="InterPro" id="IPR002514">
    <property type="entry name" value="Transposase_8"/>
</dbReference>
<evidence type="ECO:0000256" key="1">
    <source>
        <dbReference type="ARBA" id="ARBA00009964"/>
    </source>
</evidence>
<dbReference type="Pfam" id="PF01527">
    <property type="entry name" value="HTH_Tnp_1"/>
    <property type="match status" value="1"/>
</dbReference>
<protein>
    <submittedName>
        <fullName evidence="2">Transposase</fullName>
    </submittedName>
</protein>
<organism evidence="2">
    <name type="scientific">Candidatus Kentrum sp. TUN</name>
    <dbReference type="NCBI Taxonomy" id="2126343"/>
    <lineage>
        <taxon>Bacteria</taxon>
        <taxon>Pseudomonadati</taxon>
        <taxon>Pseudomonadota</taxon>
        <taxon>Gammaproteobacteria</taxon>
        <taxon>Candidatus Kentrum</taxon>
    </lineage>
</organism>
<comment type="similarity">
    <text evidence="1">Belongs to the transposase 8 family.</text>
</comment>
<dbReference type="InterPro" id="IPR009057">
    <property type="entry name" value="Homeodomain-like_sf"/>
</dbReference>
<dbReference type="SUPFAM" id="SSF46689">
    <property type="entry name" value="Homeodomain-like"/>
    <property type="match status" value="1"/>
</dbReference>
<sequence length="197" mass="22391">MPHYSEEFKEKLVREMISPGGRSVSEIHQASGISENTLYSWKNKYGVEQEAEPGRTGKPENWDGERKLLVLTETAGLNEQELSEYCRENGLYVEQIERWREPAIAGTESGSLLTKGQRQEWQRDKKRLCNIKKELRRKEKALAEGIRREGLILHSDNGSPMRGATMLATLQKLGVIPSFSRPSVAKYVANPPSYSKQ</sequence>
<proteinExistence type="inferred from homology"/>
<dbReference type="EMBL" id="CAADFV010000254">
    <property type="protein sequence ID" value="VFK70296.1"/>
    <property type="molecule type" value="Genomic_DNA"/>
</dbReference>
<dbReference type="GO" id="GO:0006313">
    <property type="term" value="P:DNA transposition"/>
    <property type="evidence" value="ECO:0007669"/>
    <property type="project" value="InterPro"/>
</dbReference>
<name>A0A451AW72_9GAMM</name>
<dbReference type="AlphaFoldDB" id="A0A451AW72"/>
<accession>A0A451AW72</accession>
<evidence type="ECO:0000313" key="2">
    <source>
        <dbReference type="EMBL" id="VFK70296.1"/>
    </source>
</evidence>